<dbReference type="OrthoDB" id="1470350at2759"/>
<gene>
    <name evidence="1" type="ORF">EW146_g7297</name>
</gene>
<dbReference type="GO" id="GO:0016705">
    <property type="term" value="F:oxidoreductase activity, acting on paired donors, with incorporation or reduction of molecular oxygen"/>
    <property type="evidence" value="ECO:0007669"/>
    <property type="project" value="InterPro"/>
</dbReference>
<dbReference type="Gene3D" id="1.10.630.10">
    <property type="entry name" value="Cytochrome P450"/>
    <property type="match status" value="1"/>
</dbReference>
<evidence type="ECO:0000313" key="2">
    <source>
        <dbReference type="Proteomes" id="UP000310158"/>
    </source>
</evidence>
<comment type="caution">
    <text evidence="1">The sequence shown here is derived from an EMBL/GenBank/DDBJ whole genome shotgun (WGS) entry which is preliminary data.</text>
</comment>
<organism evidence="1 2">
    <name type="scientific">Bondarzewia mesenterica</name>
    <dbReference type="NCBI Taxonomy" id="1095465"/>
    <lineage>
        <taxon>Eukaryota</taxon>
        <taxon>Fungi</taxon>
        <taxon>Dikarya</taxon>
        <taxon>Basidiomycota</taxon>
        <taxon>Agaricomycotina</taxon>
        <taxon>Agaricomycetes</taxon>
        <taxon>Russulales</taxon>
        <taxon>Bondarzewiaceae</taxon>
        <taxon>Bondarzewia</taxon>
    </lineage>
</organism>
<dbReference type="GO" id="GO:0005506">
    <property type="term" value="F:iron ion binding"/>
    <property type="evidence" value="ECO:0007669"/>
    <property type="project" value="InterPro"/>
</dbReference>
<keyword evidence="2" id="KW-1185">Reference proteome</keyword>
<accession>A0A4S4LL66</accession>
<name>A0A4S4LL66_9AGAM</name>
<dbReference type="AlphaFoldDB" id="A0A4S4LL66"/>
<evidence type="ECO:0000313" key="1">
    <source>
        <dbReference type="EMBL" id="THH12862.1"/>
    </source>
</evidence>
<proteinExistence type="predicted"/>
<protein>
    <submittedName>
        <fullName evidence="1">Uncharacterized protein</fullName>
    </submittedName>
</protein>
<dbReference type="GO" id="GO:0020037">
    <property type="term" value="F:heme binding"/>
    <property type="evidence" value="ECO:0007669"/>
    <property type="project" value="InterPro"/>
</dbReference>
<dbReference type="Proteomes" id="UP000310158">
    <property type="component" value="Unassembled WGS sequence"/>
</dbReference>
<dbReference type="EMBL" id="SGPL01000409">
    <property type="protein sequence ID" value="THH12862.1"/>
    <property type="molecule type" value="Genomic_DNA"/>
</dbReference>
<dbReference type="GO" id="GO:0004497">
    <property type="term" value="F:monooxygenase activity"/>
    <property type="evidence" value="ECO:0007669"/>
    <property type="project" value="InterPro"/>
</dbReference>
<reference evidence="1 2" key="1">
    <citation type="submission" date="2019-02" db="EMBL/GenBank/DDBJ databases">
        <title>Genome sequencing of the rare red list fungi Bondarzewia mesenterica.</title>
        <authorList>
            <person name="Buettner E."/>
            <person name="Kellner H."/>
        </authorList>
    </citation>
    <scope>NUCLEOTIDE SEQUENCE [LARGE SCALE GENOMIC DNA]</scope>
    <source>
        <strain evidence="1 2">DSM 108281</strain>
    </source>
</reference>
<dbReference type="SUPFAM" id="SSF48264">
    <property type="entry name" value="Cytochrome P450"/>
    <property type="match status" value="1"/>
</dbReference>
<dbReference type="InterPro" id="IPR036396">
    <property type="entry name" value="Cyt_P450_sf"/>
</dbReference>
<feature type="non-terminal residue" evidence="1">
    <location>
        <position position="223"/>
    </location>
</feature>
<sequence length="223" mass="24538">MTQSLSPGISGKVALRHRIAELFTGNIQSSVRRVSHALAGPGVNSTPILAWVDIQETKRKDQQGSAPSQNKSLITSVASITVDSMSPGGLTPSPKLQRGLNGGHSSGLMTLRRKIMGPAFGIAQILRFNDIFVEKSIEMRETWFTRLAESTRKDGKLEIDAFAWLNKVTLDIIGLADGHNELNEVVRSMFSYEPGTLSNFIQIFFPLTRIFPTERSRRATNVA</sequence>